<accession>A0AAN7DAI1</accession>
<keyword evidence="3" id="KW-0677">Repeat</keyword>
<comment type="caution">
    <text evidence="7">The sequence shown here is derived from an EMBL/GenBank/DDBJ whole genome shotgun (WGS) entry which is preliminary data.</text>
</comment>
<evidence type="ECO:0000256" key="4">
    <source>
        <dbReference type="SAM" id="MobiDB-lite"/>
    </source>
</evidence>
<dbReference type="SUPFAM" id="SSF48371">
    <property type="entry name" value="ARM repeat"/>
    <property type="match status" value="2"/>
</dbReference>
<dbReference type="InterPro" id="IPR001936">
    <property type="entry name" value="RasGAP_dom"/>
</dbReference>
<dbReference type="Gene3D" id="2.30.29.30">
    <property type="entry name" value="Pleckstrin-homology domain (PH domain)/Phosphotyrosine-binding domain (PTB)"/>
    <property type="match status" value="1"/>
</dbReference>
<gene>
    <name evidence="7" type="primary">IRA2_1</name>
    <name evidence="7" type="ORF">ATC70_000009</name>
</gene>
<organism evidence="7 8">
    <name type="scientific">Mucor velutinosus</name>
    <dbReference type="NCBI Taxonomy" id="708070"/>
    <lineage>
        <taxon>Eukaryota</taxon>
        <taxon>Fungi</taxon>
        <taxon>Fungi incertae sedis</taxon>
        <taxon>Mucoromycota</taxon>
        <taxon>Mucoromycotina</taxon>
        <taxon>Mucoromycetes</taxon>
        <taxon>Mucorales</taxon>
        <taxon>Mucorineae</taxon>
        <taxon>Mucoraceae</taxon>
        <taxon>Mucor</taxon>
    </lineage>
</organism>
<feature type="domain" description="CRAL-TRIO" evidence="6">
    <location>
        <begin position="1646"/>
        <end position="1802"/>
    </location>
</feature>
<proteinExistence type="predicted"/>
<dbReference type="CDD" id="cd00170">
    <property type="entry name" value="SEC14"/>
    <property type="match status" value="1"/>
</dbReference>
<dbReference type="SMART" id="SM00323">
    <property type="entry name" value="RasGAP"/>
    <property type="match status" value="1"/>
</dbReference>
<dbReference type="Gene3D" id="3.40.525.10">
    <property type="entry name" value="CRAL-TRIO lipid binding domain"/>
    <property type="match status" value="1"/>
</dbReference>
<reference evidence="7 8" key="1">
    <citation type="submission" date="2022-11" db="EMBL/GenBank/DDBJ databases">
        <title>Mucor velutinosus strain NIH1002 WGS.</title>
        <authorList>
            <person name="Subramanian P."/>
            <person name="Mullikin J.C."/>
            <person name="Segre J.A."/>
            <person name="Zelazny A.M."/>
        </authorList>
    </citation>
    <scope>NUCLEOTIDE SEQUENCE [LARGE SCALE GENOMIC DNA]</scope>
    <source>
        <strain evidence="7 8">NIH1002</strain>
    </source>
</reference>
<dbReference type="PROSITE" id="PS50018">
    <property type="entry name" value="RAS_GTPASE_ACTIV_2"/>
    <property type="match status" value="1"/>
</dbReference>
<dbReference type="SUPFAM" id="SSF48350">
    <property type="entry name" value="GTPase activation domain, GAP"/>
    <property type="match status" value="1"/>
</dbReference>
<dbReference type="Pfam" id="PF02985">
    <property type="entry name" value="HEAT"/>
    <property type="match status" value="1"/>
</dbReference>
<protein>
    <submittedName>
        <fullName evidence="7">Ras GTPase activating protein ira2</fullName>
    </submittedName>
</protein>
<evidence type="ECO:0000256" key="2">
    <source>
        <dbReference type="ARBA" id="ARBA00022553"/>
    </source>
</evidence>
<keyword evidence="8" id="KW-1185">Reference proteome</keyword>
<dbReference type="InterPro" id="IPR011993">
    <property type="entry name" value="PH-like_dom_sf"/>
</dbReference>
<dbReference type="InterPro" id="IPR023152">
    <property type="entry name" value="RasGAP_CS"/>
</dbReference>
<dbReference type="InterPro" id="IPR000357">
    <property type="entry name" value="HEAT"/>
</dbReference>
<evidence type="ECO:0000313" key="8">
    <source>
        <dbReference type="Proteomes" id="UP001304243"/>
    </source>
</evidence>
<keyword evidence="1" id="KW-0343">GTPase activation</keyword>
<dbReference type="RefSeq" id="XP_064677566.1">
    <property type="nucleotide sequence ID" value="XM_064819431.1"/>
</dbReference>
<dbReference type="SMART" id="SM00516">
    <property type="entry name" value="SEC14"/>
    <property type="match status" value="1"/>
</dbReference>
<dbReference type="InterPro" id="IPR036865">
    <property type="entry name" value="CRAL-TRIO_dom_sf"/>
</dbReference>
<feature type="region of interest" description="Disordered" evidence="4">
    <location>
        <begin position="100"/>
        <end position="132"/>
    </location>
</feature>
<dbReference type="PROSITE" id="PS00509">
    <property type="entry name" value="RAS_GTPASE_ACTIV_1"/>
    <property type="match status" value="1"/>
</dbReference>
<evidence type="ECO:0000313" key="7">
    <source>
        <dbReference type="EMBL" id="KAK4510900.1"/>
    </source>
</evidence>
<dbReference type="PANTHER" id="PTHR10194:SF142">
    <property type="entry name" value="NEUROFIBROMIN"/>
    <property type="match status" value="1"/>
</dbReference>
<evidence type="ECO:0000256" key="1">
    <source>
        <dbReference type="ARBA" id="ARBA00022468"/>
    </source>
</evidence>
<evidence type="ECO:0000256" key="3">
    <source>
        <dbReference type="ARBA" id="ARBA00022737"/>
    </source>
</evidence>
<feature type="domain" description="Ras-GAP" evidence="5">
    <location>
        <begin position="1298"/>
        <end position="1494"/>
    </location>
</feature>
<dbReference type="InterPro" id="IPR039360">
    <property type="entry name" value="Ras_GTPase"/>
</dbReference>
<sequence length="2678" mass="300763">MSTDTKLILSLVNRIAVRLPSNNGTQFDALESDPLIQQTLPTIATTIVTVIENVSKSPLSRNDDIVPRDVLQSQLFLLRMLSACMHHHWRYYQDLDTKARSKKQHQDGTESPIRPSLNRVDGATPQHGMWSPPDGIPPVPIDPPPLEDNLAKHIVHVMSRFIYQIGAVDEKEHGIVANHSASACSTETYTSFNGQTLLTSLMVDIYRAASRVVAYVSASNWPITFAKIKNRILYLTTTQEENPEVTDVMLLECASLNCKRLSMVLTELCSSALHLRKAAQLFIAVMLRRAIWNWIENYTAEFTLLCHNQTRIDGSPEILFDIFNSLADTTKRKAIFWPVQTMLLVLCPDIMISQSLSGGRVENKKSAFFGSLRKAMKGDRMGELAAICYVDLCRAATYVSKDDMTAIRQVVPDVENELIDKLFDIHRPADVDSLSTSLGVYIDHRSLMADCIVAMFRLDTQKTIHSLIPTCFDHGAPTIFKLSVVKAAVAIASEENNLPWIPSISELYLPLCTRIRKLFLEFFTRDFRDKSSTDIAATSSSSVSSRKTLASNLADKRSNRKDGRTAAQERFELILDVLRLYQTDPKLAIEGKVEDRFDQNAALMVAITNCLRDPSACVRDAAAECLYKLHAPDNIILWGLPDRFMESFWKISSQVLFTLAKQLLDSRERESGLRKLLDLLKRLLTLRNKFLEQHRDVAIFGIDTRERLQASIGLEVALLVLLCSYDTDICTLSIDCFGLLCTEVHLTERLDDPQPSSITIVENMACYTELTNNSGVVTGRKSQQRRIRRLLRMINHSSPGMLAAWEEAWKRWKFMTPLIARTPDDNAKDDSSFYESSSSSRKGGGSTWHDKLRNTSSRQLMVPTSSTRLDMIDDDRSSEWQNYAGFLAALGGVCLMTEASSSSVTTGSSSVPPSPSSSIRSSRPSNNSNNDSINYSRHISAPIESANMVDKFIMDMVDLLACDNLIVREWVREILGNDLSPALYHIMFRHLENTLTKCFGPDNNSDPMCGPSFTLFVEQGISVLKQVLDRLSEKTDNLFTVDFSTLINQYALYLNKLGTNQLSIKIKIKMCQLVEVLMSKKDSVTLRQEFRLRNKLLEIIVEWTSDFSLKPDNVSQSSNYEVNQLEKLQSDLDIACLKTIVALLHHLPLQPSEPVVESDALVIKSRIFYKYFTYFFKLLNRCRVSEIEHSQTRSYDSQFRTGSELAPLKNYTILALSNLLSANVDAGLKYSFSMGYHEDTRTRSAFMEVLTNILNQGTEFETLAETVMTDRYEKLIDTLVQNDLRIVLSLCEVCPSSDIDDVTNALLACFASRNKTMTLLKAVIEREVETTETETDLFRKTSIATRLLSVYAKNNGADYVRSVLLPVFQKLSERPREDKCFELDPSKVGPDEDVSKNRNNVIEATEMFLNAICDSVNDAPRSFREICHYILTSVREQFPEAKYTAVGSFIFLRFFCPAIVSPETEGLIKNTASISREMRRGFLIATKVIQNLANNVLFGAKETYMIVLNDFLTGNIYKVASFLREISKLPTAENAMDAADAADTATATEDVVEMPQMNDKLYAMLHRVLADNIERISRDVASRRLGGDKDQDSISAWKREFDKFANLLAQLGRPPEVPQKESVGTRSYVYAASNQLYADFMRRNSHRSVETIVSKNIFYEGGVSKAGRPVFYLVMRHIHADNIDFELLIYHVLQTLERASNRHYELVIDLTRFCRLNEIPGQWVHQLMQILSEDKSDNIAICHIYNPNTYLRTFIKKLARPLSHKFTKRILFAVTLAELHEHILPSEVRLPKSTTGLETDPSAVFFPVNKILKYTTHLPVTVKVSAEYVQVMTVRKQEIFYGLNAVTNDICHISEIEDIGTAHHERSSSESSQDFSYRCTRENIVMTFNSPKKVAIINTIRHSKRRYEMSRPTNISERTIQPNDVPGRLLNMALLNLGSDDPNLRLSSYNLLYALSRVFNFDVGKQLLDAKDLCLPANSTEFIVSISEKIAATEPSLTMEFLNECVLGYGKSEQGLRYLSLLYMIPWLPNLALYCNRSPQDIVKTKELLRLLVDLTLAGDMSKLIKAKIWKTIAKVDDILNLVIDTFILVSNEHGVGSMQAEALADTLVTLSNVTVRSKLTSYLRKIIHRTSFKPTRSLTDHPSWPEIAILVRFILMLSFNNRGPVKRVVPELLHIVSLIAGVGCTVVRASVHGVVINMIQSLCTSMPLSAANVKKLQLLLIEMSESKSRLLFGLTRFNANAFTITPETLNDTIEPISLLSLETIVSKLSEVINYAAPSTDIANFWRARWMSLVASTAFQFNPAVQPRAFIVLGYLGREEIDDDLLYQILVALRGALAIFNDSDPHLVTSIMMCLKNVVESLPGDSRYLLQLFWVAVALVEINTGPTFAMAVELLQAVVRALDSSGFFSGDTMIDVLLAAREPIADVARQLDNLCGVNFDSHFSFAIAGILMKGLRYNDVKDIIYHGLHTFLDIERKQFPHDGLSEESSIIETSTLGYVTGLLPLAAKNDTVKDLLKVAGLTETDIDSHVLNGKTYAGIFDKLDIPDNTTALLLISLLANMLNAADNESERLFIYGLLSEAAIAIPEVFSLVYDSLLPKMNQIVISSQTQPIIESVKSILLTACSDPMFNESKGKPSQRVLLDQLGFSSLGDPTFGASSSNAFQNAKLASELMERIIS</sequence>
<dbReference type="Pfam" id="PF00616">
    <property type="entry name" value="RasGAP"/>
    <property type="match status" value="2"/>
</dbReference>
<dbReference type="GeneID" id="89943711"/>
<feature type="region of interest" description="Disordered" evidence="4">
    <location>
        <begin position="902"/>
        <end position="934"/>
    </location>
</feature>
<dbReference type="PROSITE" id="PS50191">
    <property type="entry name" value="CRAL_TRIO"/>
    <property type="match status" value="1"/>
</dbReference>
<evidence type="ECO:0000259" key="6">
    <source>
        <dbReference type="PROSITE" id="PS50191"/>
    </source>
</evidence>
<dbReference type="Pfam" id="PF13716">
    <property type="entry name" value="CRAL_TRIO_2"/>
    <property type="match status" value="1"/>
</dbReference>
<feature type="region of interest" description="Disordered" evidence="4">
    <location>
        <begin position="825"/>
        <end position="862"/>
    </location>
</feature>
<dbReference type="Gene3D" id="1.10.506.10">
    <property type="entry name" value="GTPase Activation - p120gap, domain 1"/>
    <property type="match status" value="2"/>
</dbReference>
<evidence type="ECO:0000259" key="5">
    <source>
        <dbReference type="PROSITE" id="PS50018"/>
    </source>
</evidence>
<dbReference type="GO" id="GO:0005096">
    <property type="term" value="F:GTPase activator activity"/>
    <property type="evidence" value="ECO:0007669"/>
    <property type="project" value="UniProtKB-KW"/>
</dbReference>
<dbReference type="SUPFAM" id="SSF52087">
    <property type="entry name" value="CRAL/TRIO domain"/>
    <property type="match status" value="1"/>
</dbReference>
<dbReference type="InterPro" id="IPR001251">
    <property type="entry name" value="CRAL-TRIO_dom"/>
</dbReference>
<dbReference type="InterPro" id="IPR008936">
    <property type="entry name" value="Rho_GTPase_activation_prot"/>
</dbReference>
<dbReference type="InterPro" id="IPR016024">
    <property type="entry name" value="ARM-type_fold"/>
</dbReference>
<name>A0AAN7DAI1_9FUNG</name>
<dbReference type="PANTHER" id="PTHR10194">
    <property type="entry name" value="RAS GTPASE-ACTIVATING PROTEINS"/>
    <property type="match status" value="1"/>
</dbReference>
<dbReference type="Proteomes" id="UP001304243">
    <property type="component" value="Unassembled WGS sequence"/>
</dbReference>
<keyword evidence="2" id="KW-0597">Phosphoprotein</keyword>
<dbReference type="EMBL" id="JASEJX010000031">
    <property type="protein sequence ID" value="KAK4510900.1"/>
    <property type="molecule type" value="Genomic_DNA"/>
</dbReference>